<evidence type="ECO:0000313" key="4">
    <source>
        <dbReference type="Proteomes" id="UP000029914"/>
    </source>
</evidence>
<evidence type="ECO:0000256" key="1">
    <source>
        <dbReference type="SAM" id="MobiDB-lite"/>
    </source>
</evidence>
<proteinExistence type="predicted"/>
<organism evidence="3 4">
    <name type="scientific">Corynebacterium doosanense CAU 212 = DSM 45436</name>
    <dbReference type="NCBI Taxonomy" id="558173"/>
    <lineage>
        <taxon>Bacteria</taxon>
        <taxon>Bacillati</taxon>
        <taxon>Actinomycetota</taxon>
        <taxon>Actinomycetes</taxon>
        <taxon>Mycobacteriales</taxon>
        <taxon>Corynebacteriaceae</taxon>
        <taxon>Corynebacterium</taxon>
    </lineage>
</organism>
<evidence type="ECO:0008006" key="5">
    <source>
        <dbReference type="Google" id="ProtNLM"/>
    </source>
</evidence>
<keyword evidence="4" id="KW-1185">Reference proteome</keyword>
<dbReference type="Proteomes" id="UP000029914">
    <property type="component" value="Chromosome"/>
</dbReference>
<accession>A0A097IJL4</accession>
<dbReference type="PROSITE" id="PS51257">
    <property type="entry name" value="PROKAR_LIPOPROTEIN"/>
    <property type="match status" value="1"/>
</dbReference>
<evidence type="ECO:0000313" key="3">
    <source>
        <dbReference type="EMBL" id="AIT62293.1"/>
    </source>
</evidence>
<evidence type="ECO:0000256" key="2">
    <source>
        <dbReference type="SAM" id="SignalP"/>
    </source>
</evidence>
<dbReference type="eggNOG" id="ENOG5031QGH">
    <property type="taxonomic scope" value="Bacteria"/>
</dbReference>
<feature type="region of interest" description="Disordered" evidence="1">
    <location>
        <begin position="140"/>
        <end position="161"/>
    </location>
</feature>
<dbReference type="KEGG" id="cdo:CDOO_08730"/>
<dbReference type="AlphaFoldDB" id="A0A097IJL4"/>
<feature type="signal peptide" evidence="2">
    <location>
        <begin position="1"/>
        <end position="18"/>
    </location>
</feature>
<gene>
    <name evidence="3" type="ORF">CDOO_08730</name>
</gene>
<protein>
    <recommendedName>
        <fullName evidence="5">Secreted protein</fullName>
    </recommendedName>
</protein>
<dbReference type="EMBL" id="CP006764">
    <property type="protein sequence ID" value="AIT62293.1"/>
    <property type="molecule type" value="Genomic_DNA"/>
</dbReference>
<dbReference type="HOGENOM" id="CLU_1370165_0_0_11"/>
<keyword evidence="2" id="KW-0732">Signal</keyword>
<reference evidence="3 4" key="1">
    <citation type="submission" date="2013-09" db="EMBL/GenBank/DDBJ databases">
        <title>Complete genome sequence of Corynebacterium doosanense CAU 212(T) (=DSM 45436(T)), isolated from activated sludge.</title>
        <authorList>
            <person name="Schaffert L."/>
            <person name="Albersmeier A."/>
            <person name="Kalinowski J."/>
            <person name="Ruckert C."/>
        </authorList>
    </citation>
    <scope>NUCLEOTIDE SEQUENCE [LARGE SCALE GENOMIC DNA]</scope>
    <source>
        <strain evidence="3 4">CAU 212</strain>
    </source>
</reference>
<feature type="compositionally biased region" description="Low complexity" evidence="1">
    <location>
        <begin position="26"/>
        <end position="43"/>
    </location>
</feature>
<name>A0A097IJL4_9CORY</name>
<dbReference type="RefSeq" id="WP_018021008.1">
    <property type="nucleotide sequence ID" value="NZ_AQUX01000001.1"/>
</dbReference>
<sequence length="199" mass="20391">MKKSLASTLAFATSIALVACGDSTDMASATTSAPTSAATSAADGVTDNSVVPGEPAVAAVGDTIQLATKDGGIVELTITDLTLGEECRYEPGTVEENIDPEFNRPTPGEQYLQVWGELDTTQLPTGTGSGEISLANPQYTDASTTPHSAEPATECGGSTEGHQPWTAPVKNGEKQSLYGAFVVPKVIDTVAIEGAVFTP</sequence>
<feature type="chain" id="PRO_5038662580" description="Secreted protein" evidence="2">
    <location>
        <begin position="19"/>
        <end position="199"/>
    </location>
</feature>
<dbReference type="OrthoDB" id="8563547at2"/>
<feature type="region of interest" description="Disordered" evidence="1">
    <location>
        <begin position="26"/>
        <end position="48"/>
    </location>
</feature>